<dbReference type="InterPro" id="IPR039422">
    <property type="entry name" value="MarR/SlyA-like"/>
</dbReference>
<dbReference type="InterPro" id="IPR000835">
    <property type="entry name" value="HTH_MarR-typ"/>
</dbReference>
<dbReference type="InterPro" id="IPR036388">
    <property type="entry name" value="WH-like_DNA-bd_sf"/>
</dbReference>
<dbReference type="PANTHER" id="PTHR33164:SF43">
    <property type="entry name" value="HTH-TYPE TRANSCRIPTIONAL REPRESSOR YETL"/>
    <property type="match status" value="1"/>
</dbReference>
<dbReference type="Pfam" id="PF01047">
    <property type="entry name" value="MarR"/>
    <property type="match status" value="1"/>
</dbReference>
<evidence type="ECO:0000313" key="2">
    <source>
        <dbReference type="EMBL" id="ORB61047.1"/>
    </source>
</evidence>
<keyword evidence="3" id="KW-1185">Reference proteome</keyword>
<feature type="domain" description="HTH marR-type" evidence="1">
    <location>
        <begin position="6"/>
        <end position="139"/>
    </location>
</feature>
<dbReference type="SUPFAM" id="SSF46785">
    <property type="entry name" value="Winged helix' DNA-binding domain"/>
    <property type="match status" value="1"/>
</dbReference>
<organism evidence="2 3">
    <name type="scientific">Mycolicibacterium tusciae</name>
    <dbReference type="NCBI Taxonomy" id="75922"/>
    <lineage>
        <taxon>Bacteria</taxon>
        <taxon>Bacillati</taxon>
        <taxon>Actinomycetota</taxon>
        <taxon>Actinomycetes</taxon>
        <taxon>Mycobacteriales</taxon>
        <taxon>Mycobacteriaceae</taxon>
        <taxon>Mycolicibacterium</taxon>
    </lineage>
</organism>
<dbReference type="Gene3D" id="1.10.10.10">
    <property type="entry name" value="Winged helix-like DNA-binding domain superfamily/Winged helix DNA-binding domain"/>
    <property type="match status" value="1"/>
</dbReference>
<protein>
    <submittedName>
        <fullName evidence="2">MarR family transcriptional regulator</fullName>
    </submittedName>
</protein>
<dbReference type="Proteomes" id="UP000192411">
    <property type="component" value="Unassembled WGS sequence"/>
</dbReference>
<proteinExistence type="predicted"/>
<dbReference type="SMART" id="SM00347">
    <property type="entry name" value="HTH_MARR"/>
    <property type="match status" value="1"/>
</dbReference>
<dbReference type="InterPro" id="IPR036390">
    <property type="entry name" value="WH_DNA-bd_sf"/>
</dbReference>
<comment type="caution">
    <text evidence="2">The sequence shown here is derived from an EMBL/GenBank/DDBJ whole genome shotgun (WGS) entry which is preliminary data.</text>
</comment>
<accession>A0A1X0JFL6</accession>
<evidence type="ECO:0000259" key="1">
    <source>
        <dbReference type="PROSITE" id="PS50995"/>
    </source>
</evidence>
<dbReference type="GO" id="GO:0006950">
    <property type="term" value="P:response to stress"/>
    <property type="evidence" value="ECO:0007669"/>
    <property type="project" value="TreeGrafter"/>
</dbReference>
<dbReference type="AlphaFoldDB" id="A0A1X0JFL6"/>
<sequence length="140" mass="15409">MERVETQPLGYLLHRLTSALRSEVTVTVLTPLGLSFPQYLCMRSLSQSPSMSNAQLARGINVSPQAMNRVVRGLQKRSLVVRAAVVPSGRSQPIELSFEGAELLKRTNSGVRAAERRVLAEFGEQDRRDLLKLLATLGHG</sequence>
<dbReference type="EMBL" id="MVIM01000033">
    <property type="protein sequence ID" value="ORB61047.1"/>
    <property type="molecule type" value="Genomic_DNA"/>
</dbReference>
<dbReference type="GO" id="GO:0003700">
    <property type="term" value="F:DNA-binding transcription factor activity"/>
    <property type="evidence" value="ECO:0007669"/>
    <property type="project" value="InterPro"/>
</dbReference>
<evidence type="ECO:0000313" key="3">
    <source>
        <dbReference type="Proteomes" id="UP000192411"/>
    </source>
</evidence>
<name>A0A1X0JFL6_9MYCO</name>
<dbReference type="STRING" id="75922.BST47_29455"/>
<dbReference type="PANTHER" id="PTHR33164">
    <property type="entry name" value="TRANSCRIPTIONAL REGULATOR, MARR FAMILY"/>
    <property type="match status" value="1"/>
</dbReference>
<dbReference type="RefSeq" id="WP_083129289.1">
    <property type="nucleotide sequence ID" value="NZ_MVIM01000033.1"/>
</dbReference>
<reference evidence="2 3" key="1">
    <citation type="submission" date="2017-02" db="EMBL/GenBank/DDBJ databases">
        <title>The new phylogeny of genus Mycobacterium.</title>
        <authorList>
            <person name="Tortoli E."/>
            <person name="Trovato A."/>
            <person name="Cirillo D.M."/>
        </authorList>
    </citation>
    <scope>NUCLEOTIDE SEQUENCE [LARGE SCALE GENOMIC DNA]</scope>
    <source>
        <strain evidence="2 3">DSM 44338</strain>
    </source>
</reference>
<dbReference type="OrthoDB" id="3177763at2"/>
<gene>
    <name evidence="2" type="ORF">BST47_29455</name>
</gene>
<dbReference type="PROSITE" id="PS50995">
    <property type="entry name" value="HTH_MARR_2"/>
    <property type="match status" value="1"/>
</dbReference>